<name>A0A8C6MDF9_NOTFU</name>
<evidence type="ECO:0000313" key="4">
    <source>
        <dbReference type="Proteomes" id="UP000694548"/>
    </source>
</evidence>
<organism evidence="3 4">
    <name type="scientific">Nothobranchius furzeri</name>
    <name type="common">Turquoise killifish</name>
    <dbReference type="NCBI Taxonomy" id="105023"/>
    <lineage>
        <taxon>Eukaryota</taxon>
        <taxon>Metazoa</taxon>
        <taxon>Chordata</taxon>
        <taxon>Craniata</taxon>
        <taxon>Vertebrata</taxon>
        <taxon>Euteleostomi</taxon>
        <taxon>Actinopterygii</taxon>
        <taxon>Neopterygii</taxon>
        <taxon>Teleostei</taxon>
        <taxon>Neoteleostei</taxon>
        <taxon>Acanthomorphata</taxon>
        <taxon>Ovalentaria</taxon>
        <taxon>Atherinomorphae</taxon>
        <taxon>Cyprinodontiformes</taxon>
        <taxon>Nothobranchiidae</taxon>
        <taxon>Nothobranchius</taxon>
    </lineage>
</organism>
<sequence length="458" mass="51116">MHRLFSSALLLTIMCSATRFPEAIPLTSITTKNVIKALTGFFSVFGLPKVIQSDQGTNFTSRIFSQVAKTLNIKHETSSSYHPESQGVIERWHQTLKTMLRKHCFSSGCSWEEGLPFVLFAVRDAVRDSTGFSPHQLVFGHVPRGPLKALKEKFLWPVPPAGSSLPSYVNAFQRRLKETNQTAQQHLRTAKASMKARFNLKSCSRDLQVGDQVLLLNPTMNTLLSPKFEGPFDVVSKLDDRNYVIKTPLMRRKTKVCHINRLKLLHVKDSGPSQSGVVATTVISTPPEDPDVFCRASAVGPPTTPWSCNSEANKNLHDCLTHISHSQQVELQDLIHSFQELFSDVPSQTHLIAHDITLSDPTPVRMHPNRASPHKRELMKNEVEYLLENGLAKPSTGSLSSPCLLENKPDGTYRFFTDYRKLNAATDPDAFPLPRVDDCIDSVGAASFVTRLDLLKGY</sequence>
<dbReference type="InterPro" id="IPR043502">
    <property type="entry name" value="DNA/RNA_pol_sf"/>
</dbReference>
<dbReference type="SUPFAM" id="SSF56672">
    <property type="entry name" value="DNA/RNA polymerases"/>
    <property type="match status" value="1"/>
</dbReference>
<accession>A0A8C6MDF9</accession>
<keyword evidence="1" id="KW-0732">Signal</keyword>
<dbReference type="PANTHER" id="PTHR37984:SF15">
    <property type="entry name" value="INTEGRASE CATALYTIC DOMAIN-CONTAINING PROTEIN"/>
    <property type="match status" value="1"/>
</dbReference>
<evidence type="ECO:0000313" key="3">
    <source>
        <dbReference type="Ensembl" id="ENSNFUP00015033774.1"/>
    </source>
</evidence>
<dbReference type="Ensembl" id="ENSNFUT00015035288.1">
    <property type="protein sequence ID" value="ENSNFUP00015033774.1"/>
    <property type="gene ID" value="ENSNFUG00015016516.1"/>
</dbReference>
<dbReference type="InterPro" id="IPR050951">
    <property type="entry name" value="Retrovirus_Pol_polyprotein"/>
</dbReference>
<feature type="domain" description="Integrase catalytic" evidence="2">
    <location>
        <begin position="1"/>
        <end position="142"/>
    </location>
</feature>
<evidence type="ECO:0000259" key="2">
    <source>
        <dbReference type="PROSITE" id="PS50994"/>
    </source>
</evidence>
<dbReference type="Gene3D" id="3.10.10.10">
    <property type="entry name" value="HIV Type 1 Reverse Transcriptase, subunit A, domain 1"/>
    <property type="match status" value="1"/>
</dbReference>
<dbReference type="Proteomes" id="UP000694548">
    <property type="component" value="Unassembled WGS sequence"/>
</dbReference>
<evidence type="ECO:0000256" key="1">
    <source>
        <dbReference type="SAM" id="SignalP"/>
    </source>
</evidence>
<dbReference type="InterPro" id="IPR012337">
    <property type="entry name" value="RNaseH-like_sf"/>
</dbReference>
<dbReference type="SUPFAM" id="SSF53098">
    <property type="entry name" value="Ribonuclease H-like"/>
    <property type="match status" value="1"/>
</dbReference>
<proteinExistence type="predicted"/>
<feature type="chain" id="PRO_5034814358" description="Integrase catalytic domain-containing protein" evidence="1">
    <location>
        <begin position="24"/>
        <end position="458"/>
    </location>
</feature>
<dbReference type="Pfam" id="PF00665">
    <property type="entry name" value="rve"/>
    <property type="match status" value="1"/>
</dbReference>
<feature type="signal peptide" evidence="1">
    <location>
        <begin position="1"/>
        <end position="23"/>
    </location>
</feature>
<dbReference type="GeneTree" id="ENSGT01050000244855"/>
<dbReference type="PROSITE" id="PS50994">
    <property type="entry name" value="INTEGRASE"/>
    <property type="match status" value="1"/>
</dbReference>
<dbReference type="GO" id="GO:0003676">
    <property type="term" value="F:nucleic acid binding"/>
    <property type="evidence" value="ECO:0007669"/>
    <property type="project" value="InterPro"/>
</dbReference>
<dbReference type="InterPro" id="IPR054465">
    <property type="entry name" value="Integrase_p58-like_C"/>
</dbReference>
<keyword evidence="4" id="KW-1185">Reference proteome</keyword>
<dbReference type="InterPro" id="IPR001584">
    <property type="entry name" value="Integrase_cat-core"/>
</dbReference>
<reference evidence="3" key="1">
    <citation type="submission" date="2025-08" db="UniProtKB">
        <authorList>
            <consortium name="Ensembl"/>
        </authorList>
    </citation>
    <scope>IDENTIFICATION</scope>
</reference>
<protein>
    <recommendedName>
        <fullName evidence="2">Integrase catalytic domain-containing protein</fullName>
    </recommendedName>
</protein>
<dbReference type="AlphaFoldDB" id="A0A8C6MDF9"/>
<dbReference type="GO" id="GO:0015074">
    <property type="term" value="P:DNA integration"/>
    <property type="evidence" value="ECO:0007669"/>
    <property type="project" value="InterPro"/>
</dbReference>
<dbReference type="Gene3D" id="3.30.70.270">
    <property type="match status" value="1"/>
</dbReference>
<dbReference type="Gene3D" id="3.30.420.10">
    <property type="entry name" value="Ribonuclease H-like superfamily/Ribonuclease H"/>
    <property type="match status" value="1"/>
</dbReference>
<dbReference type="PANTHER" id="PTHR37984">
    <property type="entry name" value="PROTEIN CBG26694"/>
    <property type="match status" value="1"/>
</dbReference>
<dbReference type="FunFam" id="3.30.420.10:FF:000032">
    <property type="entry name" value="Retrovirus-related Pol polyprotein from transposon 297-like Protein"/>
    <property type="match status" value="1"/>
</dbReference>
<dbReference type="InterPro" id="IPR036397">
    <property type="entry name" value="RNaseH_sf"/>
</dbReference>
<dbReference type="Pfam" id="PF22938">
    <property type="entry name" value="Integrase_p58_C"/>
    <property type="match status" value="1"/>
</dbReference>
<reference evidence="3" key="2">
    <citation type="submission" date="2025-09" db="UniProtKB">
        <authorList>
            <consortium name="Ensembl"/>
        </authorList>
    </citation>
    <scope>IDENTIFICATION</scope>
</reference>
<dbReference type="InterPro" id="IPR043128">
    <property type="entry name" value="Rev_trsase/Diguanyl_cyclase"/>
</dbReference>